<feature type="transmembrane region" description="Helical" evidence="1">
    <location>
        <begin position="224"/>
        <end position="244"/>
    </location>
</feature>
<evidence type="ECO:0000313" key="3">
    <source>
        <dbReference type="Proteomes" id="UP000320333"/>
    </source>
</evidence>
<keyword evidence="3" id="KW-1185">Reference proteome</keyword>
<dbReference type="EMBL" id="QEAP01000016">
    <property type="protein sequence ID" value="TPX77697.1"/>
    <property type="molecule type" value="Genomic_DNA"/>
</dbReference>
<feature type="transmembrane region" description="Helical" evidence="1">
    <location>
        <begin position="33"/>
        <end position="53"/>
    </location>
</feature>
<keyword evidence="1" id="KW-0812">Transmembrane</keyword>
<feature type="transmembrane region" description="Helical" evidence="1">
    <location>
        <begin position="185"/>
        <end position="204"/>
    </location>
</feature>
<gene>
    <name evidence="2" type="ORF">CcCBS67573_g01041</name>
</gene>
<dbReference type="OrthoDB" id="73532at2759"/>
<organism evidence="2 3">
    <name type="scientific">Chytriomyces confervae</name>
    <dbReference type="NCBI Taxonomy" id="246404"/>
    <lineage>
        <taxon>Eukaryota</taxon>
        <taxon>Fungi</taxon>
        <taxon>Fungi incertae sedis</taxon>
        <taxon>Chytridiomycota</taxon>
        <taxon>Chytridiomycota incertae sedis</taxon>
        <taxon>Chytridiomycetes</taxon>
        <taxon>Chytridiales</taxon>
        <taxon>Chytriomycetaceae</taxon>
        <taxon>Chytriomyces</taxon>
    </lineage>
</organism>
<accession>A0A507FS12</accession>
<keyword evidence="1" id="KW-1133">Transmembrane helix</keyword>
<comment type="caution">
    <text evidence="2">The sequence shown here is derived from an EMBL/GenBank/DDBJ whole genome shotgun (WGS) entry which is preliminary data.</text>
</comment>
<proteinExistence type="predicted"/>
<keyword evidence="1" id="KW-0472">Membrane</keyword>
<sequence>MPLPRQQFLALNYPNPLPDIAPGGISPHPARPFSFPLEIYPFLVAILCWYTFSLPRHTKLVSLIIAILFAPIESIFYMVTSEDPVSGAVEVDWASLGQGKLARPPHTTLEQFFANLVFSGFLFVGYYRLFEGMRRGKKAVRGSAKQSGKQAKRGAAAAAADGIFHVSMPATWDAWQWLRVLMFPLLVWGLEVVEGFVLIGMYGWNPAWIYSGDNAYLLGTIHLGHGKFWLLLGGLMEAGLWSVIERV</sequence>
<protein>
    <submittedName>
        <fullName evidence="2">Uncharacterized protein</fullName>
    </submittedName>
</protein>
<dbReference type="AlphaFoldDB" id="A0A507FS12"/>
<reference evidence="2 3" key="1">
    <citation type="journal article" date="2019" name="Sci. Rep.">
        <title>Comparative genomics of chytrid fungi reveal insights into the obligate biotrophic and pathogenic lifestyle of Synchytrium endobioticum.</title>
        <authorList>
            <person name="van de Vossenberg B.T.L.H."/>
            <person name="Warris S."/>
            <person name="Nguyen H.D.T."/>
            <person name="van Gent-Pelzer M.P.E."/>
            <person name="Joly D.L."/>
            <person name="van de Geest H.C."/>
            <person name="Bonants P.J.M."/>
            <person name="Smith D.S."/>
            <person name="Levesque C.A."/>
            <person name="van der Lee T.A.J."/>
        </authorList>
    </citation>
    <scope>NUCLEOTIDE SEQUENCE [LARGE SCALE GENOMIC DNA]</scope>
    <source>
        <strain evidence="2 3">CBS 675.73</strain>
    </source>
</reference>
<feature type="transmembrane region" description="Helical" evidence="1">
    <location>
        <begin position="112"/>
        <end position="130"/>
    </location>
</feature>
<feature type="transmembrane region" description="Helical" evidence="1">
    <location>
        <begin position="60"/>
        <end position="79"/>
    </location>
</feature>
<name>A0A507FS12_9FUNG</name>
<evidence type="ECO:0000256" key="1">
    <source>
        <dbReference type="SAM" id="Phobius"/>
    </source>
</evidence>
<evidence type="ECO:0000313" key="2">
    <source>
        <dbReference type="EMBL" id="TPX77697.1"/>
    </source>
</evidence>
<dbReference type="Proteomes" id="UP000320333">
    <property type="component" value="Unassembled WGS sequence"/>
</dbReference>